<name>A0A4C1UX95_EUMVA</name>
<accession>A0A4C1UX95</accession>
<dbReference type="AlphaFoldDB" id="A0A4C1UX95"/>
<keyword evidence="2" id="KW-1185">Reference proteome</keyword>
<protein>
    <submittedName>
        <fullName evidence="1">Uncharacterized protein</fullName>
    </submittedName>
</protein>
<organism evidence="1 2">
    <name type="scientific">Eumeta variegata</name>
    <name type="common">Bagworm moth</name>
    <name type="synonym">Eumeta japonica</name>
    <dbReference type="NCBI Taxonomy" id="151549"/>
    <lineage>
        <taxon>Eukaryota</taxon>
        <taxon>Metazoa</taxon>
        <taxon>Ecdysozoa</taxon>
        <taxon>Arthropoda</taxon>
        <taxon>Hexapoda</taxon>
        <taxon>Insecta</taxon>
        <taxon>Pterygota</taxon>
        <taxon>Neoptera</taxon>
        <taxon>Endopterygota</taxon>
        <taxon>Lepidoptera</taxon>
        <taxon>Glossata</taxon>
        <taxon>Ditrysia</taxon>
        <taxon>Tineoidea</taxon>
        <taxon>Psychidae</taxon>
        <taxon>Oiketicinae</taxon>
        <taxon>Eumeta</taxon>
    </lineage>
</organism>
<dbReference type="Proteomes" id="UP000299102">
    <property type="component" value="Unassembled WGS sequence"/>
</dbReference>
<comment type="caution">
    <text evidence="1">The sequence shown here is derived from an EMBL/GenBank/DDBJ whole genome shotgun (WGS) entry which is preliminary data.</text>
</comment>
<gene>
    <name evidence="1" type="ORF">EVAR_76169_1</name>
</gene>
<evidence type="ECO:0000313" key="2">
    <source>
        <dbReference type="Proteomes" id="UP000299102"/>
    </source>
</evidence>
<evidence type="ECO:0000313" key="1">
    <source>
        <dbReference type="EMBL" id="GBP30626.1"/>
    </source>
</evidence>
<reference evidence="1 2" key="1">
    <citation type="journal article" date="2019" name="Commun. Biol.">
        <title>The bagworm genome reveals a unique fibroin gene that provides high tensile strength.</title>
        <authorList>
            <person name="Kono N."/>
            <person name="Nakamura H."/>
            <person name="Ohtoshi R."/>
            <person name="Tomita M."/>
            <person name="Numata K."/>
            <person name="Arakawa K."/>
        </authorList>
    </citation>
    <scope>NUCLEOTIDE SEQUENCE [LARGE SCALE GENOMIC DNA]</scope>
</reference>
<proteinExistence type="predicted"/>
<sequence>MQSTYSFSVPPHWSRSPARLECAITHTADRHNVSQNSRYKHSIRKVAAEYSMLAKWASQNVSGPFILRANVRIMTHSKAGASCASTVINIINELNVQQKTMNALFIISTVGFRAYKSVWGTAQCTSRGGSQATCVRPGNTLRFTAPSARRALAQFLRLESAPAGEGDRMLTSSSFGGRLGLAQRHGRRVSTFRGVFNPCARAHGLPITGFSPHYPSHGEKYKTKLRETAGGYRGVHLHSGIEAAHKECHSTSHC</sequence>
<dbReference type="EMBL" id="BGZK01000235">
    <property type="protein sequence ID" value="GBP30626.1"/>
    <property type="molecule type" value="Genomic_DNA"/>
</dbReference>